<accession>A0A1P8WAL2</accession>
<feature type="transmembrane region" description="Helical" evidence="8">
    <location>
        <begin position="361"/>
        <end position="384"/>
    </location>
</feature>
<dbReference type="EC" id="2.4.2.43" evidence="10"/>
<evidence type="ECO:0000259" key="9">
    <source>
        <dbReference type="Pfam" id="PF13231"/>
    </source>
</evidence>
<dbReference type="GO" id="GO:0103015">
    <property type="term" value="F:4-amino-4-deoxy-L-arabinose transferase activity"/>
    <property type="evidence" value="ECO:0007669"/>
    <property type="project" value="UniProtKB-EC"/>
</dbReference>
<evidence type="ECO:0000256" key="6">
    <source>
        <dbReference type="ARBA" id="ARBA00022989"/>
    </source>
</evidence>
<dbReference type="EMBL" id="CP017641">
    <property type="protein sequence ID" value="APZ91075.1"/>
    <property type="molecule type" value="Genomic_DNA"/>
</dbReference>
<feature type="transmembrane region" description="Helical" evidence="8">
    <location>
        <begin position="167"/>
        <end position="200"/>
    </location>
</feature>
<evidence type="ECO:0000256" key="2">
    <source>
        <dbReference type="ARBA" id="ARBA00022475"/>
    </source>
</evidence>
<feature type="transmembrane region" description="Helical" evidence="8">
    <location>
        <begin position="301"/>
        <end position="317"/>
    </location>
</feature>
<keyword evidence="3 10" id="KW-0328">Glycosyltransferase</keyword>
<feature type="transmembrane region" description="Helical" evidence="8">
    <location>
        <begin position="85"/>
        <end position="107"/>
    </location>
</feature>
<sequence length="559" mass="62190">MTEKSNRPLIIGGLIAAALIYGYPLLLPTPLLEPDEGLHATISQEMVEHGEWIVPTFRGEPFLDKPILYFWAQMVSLKAFGMNEFAVRLPGLMFGLLGAITTGLLAGSLFGSRVGLLSCLVSMTMFIPLALAQAAVHDVALVPWTNLVVLCLWETERAAQQTSRRRWLAGAAGMLGLAILTKALIGVAIVGVGYGLFLIFSRTVSVGSCFRLMLAIVGGAVLASPWFIAMEIRIPGYAYYYFVERHVMGFATSTQRHGDQPWFYYLPYVTLGAMPWIWYIVPILRDEWCDRAKLSAIRPQMVLLLCWFGGGLLFLSVAKSKLITYALPLFPALAILCAVSWQRFANQRMSDVSARWFVRMIRCAGSLGAVVPFVILFVCGLILGVSWSPAAWLLAITASIGSGVTWWAFEKRRFDHSAAMLSVWVASVTCLVMTWPFQLFAESHSERSLANWINRQPVLPDHLILVGERPASVLFYLFRDLRKQLSPTRFSSRRLEDFSPQTQLAPGEVLAVTHKKIAEADVNQHAIPGAFTETVGQFQMFRRDERVPSLIHVATRSAQ</sequence>
<evidence type="ECO:0000313" key="11">
    <source>
        <dbReference type="Proteomes" id="UP000187735"/>
    </source>
</evidence>
<comment type="subcellular location">
    <subcellularLocation>
        <location evidence="1">Cell membrane</location>
        <topology evidence="1">Multi-pass membrane protein</topology>
    </subcellularLocation>
</comment>
<feature type="transmembrane region" description="Helical" evidence="8">
    <location>
        <begin position="114"/>
        <end position="136"/>
    </location>
</feature>
<evidence type="ECO:0000256" key="7">
    <source>
        <dbReference type="ARBA" id="ARBA00023136"/>
    </source>
</evidence>
<keyword evidence="6 8" id="KW-1133">Transmembrane helix</keyword>
<dbReference type="KEGG" id="fmr:Fuma_00661"/>
<dbReference type="OrthoDB" id="9815691at2"/>
<evidence type="ECO:0000256" key="1">
    <source>
        <dbReference type="ARBA" id="ARBA00004651"/>
    </source>
</evidence>
<feature type="transmembrane region" description="Helical" evidence="8">
    <location>
        <begin position="9"/>
        <end position="26"/>
    </location>
</feature>
<protein>
    <submittedName>
        <fullName evidence="10">Undecaprenyl phosphate-alpha-4-amino-4-deoxy-L-arabinose arabinosyl transferase</fullName>
        <ecNumber evidence="10">2.4.2.43</ecNumber>
    </submittedName>
</protein>
<feature type="domain" description="Glycosyltransferase RgtA/B/C/D-like" evidence="9">
    <location>
        <begin position="64"/>
        <end position="227"/>
    </location>
</feature>
<dbReference type="RefSeq" id="WP_077022883.1">
    <property type="nucleotide sequence ID" value="NZ_CP017641.1"/>
</dbReference>
<dbReference type="Pfam" id="PF13231">
    <property type="entry name" value="PMT_2"/>
    <property type="match status" value="1"/>
</dbReference>
<feature type="transmembrane region" description="Helical" evidence="8">
    <location>
        <begin position="212"/>
        <end position="242"/>
    </location>
</feature>
<feature type="transmembrane region" description="Helical" evidence="8">
    <location>
        <begin position="421"/>
        <end position="441"/>
    </location>
</feature>
<keyword evidence="2" id="KW-1003">Cell membrane</keyword>
<dbReference type="PANTHER" id="PTHR33908:SF3">
    <property type="entry name" value="UNDECAPRENYL PHOSPHATE-ALPHA-4-AMINO-4-DEOXY-L-ARABINOSE ARABINOSYL TRANSFERASE"/>
    <property type="match status" value="1"/>
</dbReference>
<evidence type="ECO:0000256" key="3">
    <source>
        <dbReference type="ARBA" id="ARBA00022676"/>
    </source>
</evidence>
<keyword evidence="11" id="KW-1185">Reference proteome</keyword>
<dbReference type="AlphaFoldDB" id="A0A1P8WAL2"/>
<keyword evidence="7 8" id="KW-0472">Membrane</keyword>
<keyword evidence="5 8" id="KW-0812">Transmembrane</keyword>
<dbReference type="PANTHER" id="PTHR33908">
    <property type="entry name" value="MANNOSYLTRANSFERASE YKCB-RELATED"/>
    <property type="match status" value="1"/>
</dbReference>
<organism evidence="10 11">
    <name type="scientific">Fuerstiella marisgermanici</name>
    <dbReference type="NCBI Taxonomy" id="1891926"/>
    <lineage>
        <taxon>Bacteria</taxon>
        <taxon>Pseudomonadati</taxon>
        <taxon>Planctomycetota</taxon>
        <taxon>Planctomycetia</taxon>
        <taxon>Planctomycetales</taxon>
        <taxon>Planctomycetaceae</taxon>
        <taxon>Fuerstiella</taxon>
    </lineage>
</organism>
<dbReference type="GO" id="GO:0009103">
    <property type="term" value="P:lipopolysaccharide biosynthetic process"/>
    <property type="evidence" value="ECO:0007669"/>
    <property type="project" value="UniProtKB-ARBA"/>
</dbReference>
<evidence type="ECO:0000256" key="8">
    <source>
        <dbReference type="SAM" id="Phobius"/>
    </source>
</evidence>
<dbReference type="InterPro" id="IPR050297">
    <property type="entry name" value="LipidA_mod_glycosyltrf_83"/>
</dbReference>
<keyword evidence="4 10" id="KW-0808">Transferase</keyword>
<evidence type="ECO:0000313" key="10">
    <source>
        <dbReference type="EMBL" id="APZ91075.1"/>
    </source>
</evidence>
<evidence type="ECO:0000256" key="5">
    <source>
        <dbReference type="ARBA" id="ARBA00022692"/>
    </source>
</evidence>
<dbReference type="Proteomes" id="UP000187735">
    <property type="component" value="Chromosome"/>
</dbReference>
<proteinExistence type="predicted"/>
<feature type="transmembrane region" description="Helical" evidence="8">
    <location>
        <begin position="390"/>
        <end position="409"/>
    </location>
</feature>
<name>A0A1P8WAL2_9PLAN</name>
<feature type="transmembrane region" description="Helical" evidence="8">
    <location>
        <begin position="323"/>
        <end position="341"/>
    </location>
</feature>
<feature type="transmembrane region" description="Helical" evidence="8">
    <location>
        <begin position="262"/>
        <end position="281"/>
    </location>
</feature>
<reference evidence="10 11" key="1">
    <citation type="journal article" date="2016" name="Front. Microbiol.">
        <title>Fuerstia marisgermanicae gen. nov., sp. nov., an Unusual Member of the Phylum Planctomycetes from the German Wadden Sea.</title>
        <authorList>
            <person name="Kohn T."/>
            <person name="Heuer A."/>
            <person name="Jogler M."/>
            <person name="Vollmers J."/>
            <person name="Boedeker C."/>
            <person name="Bunk B."/>
            <person name="Rast P."/>
            <person name="Borchert D."/>
            <person name="Glockner I."/>
            <person name="Freese H.M."/>
            <person name="Klenk H.P."/>
            <person name="Overmann J."/>
            <person name="Kaster A.K."/>
            <person name="Rohde M."/>
            <person name="Wiegand S."/>
            <person name="Jogler C."/>
        </authorList>
    </citation>
    <scope>NUCLEOTIDE SEQUENCE [LARGE SCALE GENOMIC DNA]</scope>
    <source>
        <strain evidence="10 11">NH11</strain>
    </source>
</reference>
<dbReference type="GO" id="GO:0005886">
    <property type="term" value="C:plasma membrane"/>
    <property type="evidence" value="ECO:0007669"/>
    <property type="project" value="UniProtKB-SubCell"/>
</dbReference>
<dbReference type="GO" id="GO:0010041">
    <property type="term" value="P:response to iron(III) ion"/>
    <property type="evidence" value="ECO:0007669"/>
    <property type="project" value="TreeGrafter"/>
</dbReference>
<evidence type="ECO:0000256" key="4">
    <source>
        <dbReference type="ARBA" id="ARBA00022679"/>
    </source>
</evidence>
<gene>
    <name evidence="10" type="primary">arnT</name>
    <name evidence="10" type="ORF">Fuma_00661</name>
</gene>
<dbReference type="InterPro" id="IPR038731">
    <property type="entry name" value="RgtA/B/C-like"/>
</dbReference>
<dbReference type="STRING" id="1891926.Fuma_00661"/>